<evidence type="ECO:0000313" key="2">
    <source>
        <dbReference type="Proteomes" id="UP001221757"/>
    </source>
</evidence>
<comment type="caution">
    <text evidence="1">The sequence shown here is derived from an EMBL/GenBank/DDBJ whole genome shotgun (WGS) entry which is preliminary data.</text>
</comment>
<dbReference type="EMBL" id="JARKIE010000349">
    <property type="protein sequence ID" value="KAJ7652297.1"/>
    <property type="molecule type" value="Genomic_DNA"/>
</dbReference>
<dbReference type="Gene3D" id="3.30.710.10">
    <property type="entry name" value="Potassium Channel Kv1.1, Chain A"/>
    <property type="match status" value="1"/>
</dbReference>
<dbReference type="CDD" id="cd18186">
    <property type="entry name" value="BTB_POZ_ZBTB_KLHL-like"/>
    <property type="match status" value="1"/>
</dbReference>
<reference evidence="1" key="1">
    <citation type="submission" date="2023-03" db="EMBL/GenBank/DDBJ databases">
        <title>Massive genome expansion in bonnet fungi (Mycena s.s.) driven by repeated elements and novel gene families across ecological guilds.</title>
        <authorList>
            <consortium name="Lawrence Berkeley National Laboratory"/>
            <person name="Harder C.B."/>
            <person name="Miyauchi S."/>
            <person name="Viragh M."/>
            <person name="Kuo A."/>
            <person name="Thoen E."/>
            <person name="Andreopoulos B."/>
            <person name="Lu D."/>
            <person name="Skrede I."/>
            <person name="Drula E."/>
            <person name="Henrissat B."/>
            <person name="Morin E."/>
            <person name="Kohler A."/>
            <person name="Barry K."/>
            <person name="LaButti K."/>
            <person name="Morin E."/>
            <person name="Salamov A."/>
            <person name="Lipzen A."/>
            <person name="Mereny Z."/>
            <person name="Hegedus B."/>
            <person name="Baldrian P."/>
            <person name="Stursova M."/>
            <person name="Weitz H."/>
            <person name="Taylor A."/>
            <person name="Grigoriev I.V."/>
            <person name="Nagy L.G."/>
            <person name="Martin F."/>
            <person name="Kauserud H."/>
        </authorList>
    </citation>
    <scope>NUCLEOTIDE SEQUENCE</scope>
    <source>
        <strain evidence="1">CBHHK067</strain>
    </source>
</reference>
<dbReference type="Proteomes" id="UP001221757">
    <property type="component" value="Unassembled WGS sequence"/>
</dbReference>
<dbReference type="AlphaFoldDB" id="A0AAD7CP69"/>
<organism evidence="1 2">
    <name type="scientific">Mycena rosella</name>
    <name type="common">Pink bonnet</name>
    <name type="synonym">Agaricus rosellus</name>
    <dbReference type="NCBI Taxonomy" id="1033263"/>
    <lineage>
        <taxon>Eukaryota</taxon>
        <taxon>Fungi</taxon>
        <taxon>Dikarya</taxon>
        <taxon>Basidiomycota</taxon>
        <taxon>Agaricomycotina</taxon>
        <taxon>Agaricomycetes</taxon>
        <taxon>Agaricomycetidae</taxon>
        <taxon>Agaricales</taxon>
        <taxon>Marasmiineae</taxon>
        <taxon>Mycenaceae</taxon>
        <taxon>Mycena</taxon>
    </lineage>
</organism>
<accession>A0AAD7CP69</accession>
<evidence type="ECO:0008006" key="3">
    <source>
        <dbReference type="Google" id="ProtNLM"/>
    </source>
</evidence>
<protein>
    <recommendedName>
        <fullName evidence="3">BTB domain-containing protein</fullName>
    </recommendedName>
</protein>
<dbReference type="InterPro" id="IPR011333">
    <property type="entry name" value="SKP1/BTB/POZ_sf"/>
</dbReference>
<gene>
    <name evidence="1" type="ORF">B0H17DRAFT_1338561</name>
</gene>
<proteinExistence type="predicted"/>
<name>A0AAD7CP69_MYCRO</name>
<keyword evidence="2" id="KW-1185">Reference proteome</keyword>
<sequence length="344" mass="37806">MDPEGQPTARVEQLWFSPDTIIIRAENKLFQVSQGILAARSTVFRDMIGFPQPTSDDNELINGRPVVRLHDSADDVTAFLIAIFDSRHVKSHLKLRVAPDLNVHLAILCRIPPQSSLLGILRLANKSDVPHLFRRALEHLTLAGWYTETCDGVHDCDSQLITPPNATAAEALAISAAAAEVGAQWLLPWGYYTAATFAGREVLPLMDDERLVQHARKCLDAHVHMVRGTAAVNQFLVAAPPGCLSASACSDLRRDELSAFFISVKDRKDQDPIYDSTEVVVRKLRTKGLCDVCCTFAEGRRKASVAVFWETLPSVFELPPWEELRAMKVAAMGPNEDTGGNAAA</sequence>
<evidence type="ECO:0000313" key="1">
    <source>
        <dbReference type="EMBL" id="KAJ7652297.1"/>
    </source>
</evidence>